<dbReference type="PROSITE" id="PS50176">
    <property type="entry name" value="ARM_REPEAT"/>
    <property type="match status" value="1"/>
</dbReference>
<keyword evidence="1" id="KW-0677">Repeat</keyword>
<evidence type="ECO:0000256" key="1">
    <source>
        <dbReference type="ARBA" id="ARBA00022737"/>
    </source>
</evidence>
<sequence>MEEETFIVEALFSNEREAQVMAAKELGKLASKLRQKLAEKGIISRLVMMLHTQDCEAMEAALLALLSLAFHSERNKVRIANSGAIPALLNIIIQFQNQSEVLIDLSVAALLILSSSTPNKLAIASSGAIQLLIQSLNSQFSENGTQFLSIQAQLDVLSTFHNLSTCPQIIPSIVSSGMVCTLLHLVYNLEKSSGLAEKALALLEKVVLSSEIALNEVAENASVVIQLLVEAIEEGRLNCKEHAVGILLVLCQSCRERYRGMILREGAIPGLLQLSVDGTFKAREKAKSLLQLLRDCSPDCVRKEKQSSKNYLLERVMRQIDGDERNGIELRIVEEMIAKLRT</sequence>
<dbReference type="InterPro" id="IPR000225">
    <property type="entry name" value="Armadillo"/>
</dbReference>
<name>A0AAV1DXK4_OLDCO</name>
<protein>
    <submittedName>
        <fullName evidence="4">OLC1v1011693C1</fullName>
    </submittedName>
</protein>
<dbReference type="InterPro" id="IPR016024">
    <property type="entry name" value="ARM-type_fold"/>
</dbReference>
<dbReference type="SUPFAM" id="SSF48371">
    <property type="entry name" value="ARM repeat"/>
    <property type="match status" value="1"/>
</dbReference>
<dbReference type="InterPro" id="IPR011989">
    <property type="entry name" value="ARM-like"/>
</dbReference>
<dbReference type="Proteomes" id="UP001161247">
    <property type="component" value="Chromosome 6"/>
</dbReference>
<dbReference type="AlphaFoldDB" id="A0AAV1DXK4"/>
<dbReference type="Pfam" id="PF25598">
    <property type="entry name" value="ARM_PUB"/>
    <property type="match status" value="1"/>
</dbReference>
<gene>
    <name evidence="4" type="ORF">OLC1_LOCUS18863</name>
</gene>
<proteinExistence type="predicted"/>
<organism evidence="4 5">
    <name type="scientific">Oldenlandia corymbosa var. corymbosa</name>
    <dbReference type="NCBI Taxonomy" id="529605"/>
    <lineage>
        <taxon>Eukaryota</taxon>
        <taxon>Viridiplantae</taxon>
        <taxon>Streptophyta</taxon>
        <taxon>Embryophyta</taxon>
        <taxon>Tracheophyta</taxon>
        <taxon>Spermatophyta</taxon>
        <taxon>Magnoliopsida</taxon>
        <taxon>eudicotyledons</taxon>
        <taxon>Gunneridae</taxon>
        <taxon>Pentapetalae</taxon>
        <taxon>asterids</taxon>
        <taxon>lamiids</taxon>
        <taxon>Gentianales</taxon>
        <taxon>Rubiaceae</taxon>
        <taxon>Rubioideae</taxon>
        <taxon>Spermacoceae</taxon>
        <taxon>Hedyotis-Oldenlandia complex</taxon>
        <taxon>Oldenlandia</taxon>
    </lineage>
</organism>
<evidence type="ECO:0000259" key="3">
    <source>
        <dbReference type="Pfam" id="PF25598"/>
    </source>
</evidence>
<feature type="repeat" description="ARM" evidence="2">
    <location>
        <begin position="41"/>
        <end position="83"/>
    </location>
</feature>
<dbReference type="PANTHER" id="PTHR46700">
    <property type="entry name" value="ARM REPEAT SUPERFAMILY PROTEIN"/>
    <property type="match status" value="1"/>
</dbReference>
<reference evidence="4" key="1">
    <citation type="submission" date="2023-03" db="EMBL/GenBank/DDBJ databases">
        <authorList>
            <person name="Julca I."/>
        </authorList>
    </citation>
    <scope>NUCLEOTIDE SEQUENCE</scope>
</reference>
<evidence type="ECO:0000313" key="5">
    <source>
        <dbReference type="Proteomes" id="UP001161247"/>
    </source>
</evidence>
<accession>A0AAV1DXK4</accession>
<feature type="domain" description="U-box" evidence="3">
    <location>
        <begin position="15"/>
        <end position="306"/>
    </location>
</feature>
<dbReference type="InterPro" id="IPR058678">
    <property type="entry name" value="ARM_PUB"/>
</dbReference>
<evidence type="ECO:0000313" key="4">
    <source>
        <dbReference type="EMBL" id="CAI9111468.1"/>
    </source>
</evidence>
<dbReference type="PANTHER" id="PTHR46700:SF1">
    <property type="entry name" value="ARM REPEAT SUPERFAMILY PROTEIN"/>
    <property type="match status" value="1"/>
</dbReference>
<dbReference type="SMART" id="SM00185">
    <property type="entry name" value="ARM"/>
    <property type="match status" value="4"/>
</dbReference>
<dbReference type="EMBL" id="OX459123">
    <property type="protein sequence ID" value="CAI9111468.1"/>
    <property type="molecule type" value="Genomic_DNA"/>
</dbReference>
<evidence type="ECO:0000256" key="2">
    <source>
        <dbReference type="PROSITE-ProRule" id="PRU00259"/>
    </source>
</evidence>
<dbReference type="Gene3D" id="1.25.10.10">
    <property type="entry name" value="Leucine-rich Repeat Variant"/>
    <property type="match status" value="2"/>
</dbReference>
<keyword evidence="5" id="KW-1185">Reference proteome</keyword>